<organism evidence="2 3">
    <name type="scientific">Desulfonatronospira thiodismutans ASO3-1</name>
    <dbReference type="NCBI Taxonomy" id="555779"/>
    <lineage>
        <taxon>Bacteria</taxon>
        <taxon>Pseudomonadati</taxon>
        <taxon>Thermodesulfobacteriota</taxon>
        <taxon>Desulfovibrionia</taxon>
        <taxon>Desulfovibrionales</taxon>
        <taxon>Desulfonatronovibrionaceae</taxon>
        <taxon>Desulfonatronospira</taxon>
    </lineage>
</organism>
<dbReference type="Proteomes" id="UP000005496">
    <property type="component" value="Unassembled WGS sequence"/>
</dbReference>
<reference evidence="2" key="1">
    <citation type="submission" date="2010-05" db="EMBL/GenBank/DDBJ databases">
        <title>The draft genome of Desulfonatronospira thiodismutans ASO3-1.</title>
        <authorList>
            <consortium name="US DOE Joint Genome Institute (JGI-PGF)"/>
            <person name="Lucas S."/>
            <person name="Copeland A."/>
            <person name="Lapidus A."/>
            <person name="Cheng J.-F."/>
            <person name="Bruce D."/>
            <person name="Goodwin L."/>
            <person name="Pitluck S."/>
            <person name="Chertkov O."/>
            <person name="Brettin T."/>
            <person name="Detter J.C."/>
            <person name="Han C."/>
            <person name="Land M.L."/>
            <person name="Hauser L."/>
            <person name="Kyrpides N."/>
            <person name="Mikhailova N."/>
            <person name="Muyzer G."/>
            <person name="Woyke T."/>
        </authorList>
    </citation>
    <scope>NUCLEOTIDE SEQUENCE [LARGE SCALE GENOMIC DNA]</scope>
    <source>
        <strain evidence="2">ASO3-1</strain>
    </source>
</reference>
<evidence type="ECO:0000313" key="2">
    <source>
        <dbReference type="EMBL" id="EFI33667.1"/>
    </source>
</evidence>
<protein>
    <recommendedName>
        <fullName evidence="4">YkgJ family cysteine cluster protein</fullName>
    </recommendedName>
</protein>
<dbReference type="OrthoDB" id="9810361at2"/>
<dbReference type="RefSeq" id="WP_008871016.1">
    <property type="nucleotide sequence ID" value="NZ_ACJN02000003.1"/>
</dbReference>
<dbReference type="eggNOG" id="COG0727">
    <property type="taxonomic scope" value="Bacteria"/>
</dbReference>
<dbReference type="EMBL" id="ACJN02000003">
    <property type="protein sequence ID" value="EFI33667.1"/>
    <property type="molecule type" value="Genomic_DNA"/>
</dbReference>
<sequence length="241" mass="27351">MNSGIDLSPYFSRYEQLMQGVDSIFHKMKGDFPGEVRCDDGCTDCCYALFDLSLVEALYLNHRFQELDTSLRNMVLVEADKADRRTHKIKKQLFKEHEGGASEEEILKKAGKERVQCPLLMEGKCILYESRPLTCRLYGLPMKIGENTVSCSMSRFEPGVQYPTVDMHKLHEQLLHLSQELAKGIGTKYVELHTVLVPVSMALLTEYDREYLGVEAAQNSCETTSKDQKGPTREWVLGSGE</sequence>
<evidence type="ECO:0000313" key="3">
    <source>
        <dbReference type="Proteomes" id="UP000005496"/>
    </source>
</evidence>
<accession>D6SSK1</accession>
<dbReference type="AlphaFoldDB" id="D6SSK1"/>
<dbReference type="Pfam" id="PF03692">
    <property type="entry name" value="CxxCxxCC"/>
    <property type="match status" value="1"/>
</dbReference>
<comment type="caution">
    <text evidence="2">The sequence shown here is derived from an EMBL/GenBank/DDBJ whole genome shotgun (WGS) entry which is preliminary data.</text>
</comment>
<evidence type="ECO:0000256" key="1">
    <source>
        <dbReference type="SAM" id="MobiDB-lite"/>
    </source>
</evidence>
<name>D6SSK1_9BACT</name>
<dbReference type="InterPro" id="IPR005358">
    <property type="entry name" value="Puta_zinc/iron-chelating_dom"/>
</dbReference>
<proteinExistence type="predicted"/>
<evidence type="ECO:0008006" key="4">
    <source>
        <dbReference type="Google" id="ProtNLM"/>
    </source>
</evidence>
<feature type="region of interest" description="Disordered" evidence="1">
    <location>
        <begin position="222"/>
        <end position="241"/>
    </location>
</feature>
<keyword evidence="3" id="KW-1185">Reference proteome</keyword>
<gene>
    <name evidence="2" type="ORF">Dthio_PD1003</name>
</gene>